<comment type="caution">
    <text evidence="8">The sequence shown here is derived from an EMBL/GenBank/DDBJ whole genome shotgun (WGS) entry which is preliminary data.</text>
</comment>
<evidence type="ECO:0000256" key="5">
    <source>
        <dbReference type="ARBA" id="ARBA00023033"/>
    </source>
</evidence>
<evidence type="ECO:0000313" key="8">
    <source>
        <dbReference type="EMBL" id="KAL0633447.1"/>
    </source>
</evidence>
<dbReference type="PRINTS" id="PR00420">
    <property type="entry name" value="RNGMNOXGNASE"/>
</dbReference>
<evidence type="ECO:0000256" key="2">
    <source>
        <dbReference type="ARBA" id="ARBA00022630"/>
    </source>
</evidence>
<accession>A0ABR3GCM0</accession>
<sequence length="471" mass="52039">MTSPVAIYPKTGIKVIIVGAGFGGLTAAIECTLKGHEATVIEKAPVFQQLGDIISLSTNAGQIMSRWDSSLVADKLRPICMNHKSFKINTGKGEFVYEQPAMVPSREKPMYNGHRADIHRVFYEYAKSLGVSFIMGKRVVAYHEDPSQQKAWVETDSGETFVGNVVVGADGVRSRARKLVLGFDDKPKSSGYAIFRAWFSVEGSGIDTDPLTKEFVENGDTHTGWLGEDVHLLVASCKGGKEISWVCTHTDDADIDDSWSNPGKVSDVLKILDGWDPKCRAIVSKTPSCVDWKLVHRDPLPTWVTESGLTCLLGDAAHPFLPTSIQGCSQAIEDGAVLATCLSMAHQDSSIKSDAKVPTALRAYQRLRYDRVKAAQETGKELRDKWHKADWTKVRENPESIRMPREDWLLKHDSERFVRRMWSRAVAELAGGEKIPMRSLAAGRDSDEFDVELPPTPLATPKEEIEDPLSG</sequence>
<dbReference type="Proteomes" id="UP001447188">
    <property type="component" value="Unassembled WGS sequence"/>
</dbReference>
<keyword evidence="4" id="KW-0560">Oxidoreductase</keyword>
<protein>
    <recommendedName>
        <fullName evidence="7">FAD-binding domain-containing protein</fullName>
    </recommendedName>
</protein>
<keyword evidence="3" id="KW-0274">FAD</keyword>
<organism evidence="8 9">
    <name type="scientific">Discina gigas</name>
    <dbReference type="NCBI Taxonomy" id="1032678"/>
    <lineage>
        <taxon>Eukaryota</taxon>
        <taxon>Fungi</taxon>
        <taxon>Dikarya</taxon>
        <taxon>Ascomycota</taxon>
        <taxon>Pezizomycotina</taxon>
        <taxon>Pezizomycetes</taxon>
        <taxon>Pezizales</taxon>
        <taxon>Discinaceae</taxon>
        <taxon>Discina</taxon>
    </lineage>
</organism>
<dbReference type="PANTHER" id="PTHR13789:SF236">
    <property type="entry name" value="MONOOXYGENASE, PUTATIVE (AFU_ORTHOLOGUE AFUA_6G12060)-RELATED"/>
    <property type="match status" value="1"/>
</dbReference>
<dbReference type="InterPro" id="IPR002938">
    <property type="entry name" value="FAD-bd"/>
</dbReference>
<dbReference type="SUPFAM" id="SSF54373">
    <property type="entry name" value="FAD-linked reductases, C-terminal domain"/>
    <property type="match status" value="1"/>
</dbReference>
<dbReference type="Gene3D" id="3.50.50.60">
    <property type="entry name" value="FAD/NAD(P)-binding domain"/>
    <property type="match status" value="1"/>
</dbReference>
<dbReference type="EMBL" id="JBBBZM010000125">
    <property type="protein sequence ID" value="KAL0633447.1"/>
    <property type="molecule type" value="Genomic_DNA"/>
</dbReference>
<dbReference type="PANTHER" id="PTHR13789">
    <property type="entry name" value="MONOOXYGENASE"/>
    <property type="match status" value="1"/>
</dbReference>
<evidence type="ECO:0000256" key="6">
    <source>
        <dbReference type="SAM" id="MobiDB-lite"/>
    </source>
</evidence>
<keyword evidence="2" id="KW-0285">Flavoprotein</keyword>
<gene>
    <name evidence="8" type="ORF">Q9L58_007660</name>
</gene>
<dbReference type="InterPro" id="IPR050493">
    <property type="entry name" value="FAD-dep_Monooxygenase_BioMet"/>
</dbReference>
<feature type="region of interest" description="Disordered" evidence="6">
    <location>
        <begin position="434"/>
        <end position="471"/>
    </location>
</feature>
<evidence type="ECO:0000256" key="3">
    <source>
        <dbReference type="ARBA" id="ARBA00022827"/>
    </source>
</evidence>
<dbReference type="InterPro" id="IPR036188">
    <property type="entry name" value="FAD/NAD-bd_sf"/>
</dbReference>
<evidence type="ECO:0000313" key="9">
    <source>
        <dbReference type="Proteomes" id="UP001447188"/>
    </source>
</evidence>
<reference evidence="8 9" key="1">
    <citation type="submission" date="2024-02" db="EMBL/GenBank/DDBJ databases">
        <title>Discinaceae phylogenomics.</title>
        <authorList>
            <person name="Dirks A.C."/>
            <person name="James T.Y."/>
        </authorList>
    </citation>
    <scope>NUCLEOTIDE SEQUENCE [LARGE SCALE GENOMIC DNA]</scope>
    <source>
        <strain evidence="8 9">ACD0624</strain>
    </source>
</reference>
<comment type="similarity">
    <text evidence="1">Belongs to the paxM FAD-dependent monooxygenase family.</text>
</comment>
<keyword evidence="5" id="KW-0503">Monooxygenase</keyword>
<evidence type="ECO:0000256" key="4">
    <source>
        <dbReference type="ARBA" id="ARBA00023002"/>
    </source>
</evidence>
<evidence type="ECO:0000256" key="1">
    <source>
        <dbReference type="ARBA" id="ARBA00007992"/>
    </source>
</evidence>
<proteinExistence type="inferred from homology"/>
<keyword evidence="9" id="KW-1185">Reference proteome</keyword>
<feature type="domain" description="FAD-binding" evidence="7">
    <location>
        <begin position="14"/>
        <end position="348"/>
    </location>
</feature>
<dbReference type="SUPFAM" id="SSF51905">
    <property type="entry name" value="FAD/NAD(P)-binding domain"/>
    <property type="match status" value="1"/>
</dbReference>
<dbReference type="Pfam" id="PF01494">
    <property type="entry name" value="FAD_binding_3"/>
    <property type="match status" value="1"/>
</dbReference>
<name>A0ABR3GCM0_9PEZI</name>
<evidence type="ECO:0000259" key="7">
    <source>
        <dbReference type="Pfam" id="PF01494"/>
    </source>
</evidence>